<dbReference type="PRINTS" id="PR00050">
    <property type="entry name" value="COLDSHOCK"/>
</dbReference>
<evidence type="ECO:0000313" key="3">
    <source>
        <dbReference type="EMBL" id="CAF3955180.1"/>
    </source>
</evidence>
<dbReference type="PROSITE" id="PS51857">
    <property type="entry name" value="CSD_2"/>
    <property type="match status" value="1"/>
</dbReference>
<dbReference type="EMBL" id="CAJOAZ010002736">
    <property type="protein sequence ID" value="CAF3955180.1"/>
    <property type="molecule type" value="Genomic_DNA"/>
</dbReference>
<dbReference type="EMBL" id="CAJNOG010000039">
    <property type="protein sequence ID" value="CAF0820860.1"/>
    <property type="molecule type" value="Genomic_DNA"/>
</dbReference>
<dbReference type="Proteomes" id="UP000663844">
    <property type="component" value="Unassembled WGS sequence"/>
</dbReference>
<comment type="caution">
    <text evidence="3">The sequence shown here is derived from an EMBL/GenBank/DDBJ whole genome shotgun (WGS) entry which is preliminary data.</text>
</comment>
<name>A0A819L419_9BILA</name>
<dbReference type="SMART" id="SM00357">
    <property type="entry name" value="CSP"/>
    <property type="match status" value="1"/>
</dbReference>
<organism evidence="3 4">
    <name type="scientific">Adineta steineri</name>
    <dbReference type="NCBI Taxonomy" id="433720"/>
    <lineage>
        <taxon>Eukaryota</taxon>
        <taxon>Metazoa</taxon>
        <taxon>Spiralia</taxon>
        <taxon>Gnathifera</taxon>
        <taxon>Rotifera</taxon>
        <taxon>Eurotatoria</taxon>
        <taxon>Bdelloidea</taxon>
        <taxon>Adinetida</taxon>
        <taxon>Adinetidae</taxon>
        <taxon>Adineta</taxon>
    </lineage>
</organism>
<feature type="domain" description="CSD" evidence="1">
    <location>
        <begin position="222"/>
        <end position="289"/>
    </location>
</feature>
<evidence type="ECO:0000313" key="2">
    <source>
        <dbReference type="EMBL" id="CAF0820860.1"/>
    </source>
</evidence>
<dbReference type="InterPro" id="IPR002059">
    <property type="entry name" value="CSP_DNA-bd"/>
</dbReference>
<dbReference type="Pfam" id="PF00313">
    <property type="entry name" value="CSD"/>
    <property type="match status" value="1"/>
</dbReference>
<dbReference type="Proteomes" id="UP000663845">
    <property type="component" value="Unassembled WGS sequence"/>
</dbReference>
<dbReference type="SUPFAM" id="SSF50249">
    <property type="entry name" value="Nucleic acid-binding proteins"/>
    <property type="match status" value="1"/>
</dbReference>
<protein>
    <recommendedName>
        <fullName evidence="1">CSD domain-containing protein</fullName>
    </recommendedName>
</protein>
<dbReference type="CDD" id="cd04458">
    <property type="entry name" value="CSP_CDS"/>
    <property type="match status" value="1"/>
</dbReference>
<evidence type="ECO:0000259" key="1">
    <source>
        <dbReference type="PROSITE" id="PS51857"/>
    </source>
</evidence>
<dbReference type="InterPro" id="IPR012340">
    <property type="entry name" value="NA-bd_OB-fold"/>
</dbReference>
<accession>A0A819L419</accession>
<sequence>MDDNTTMKGLHSPVNVENSGHFGEFSSSDSVNPPIIVKDICILPDSDPFDETKDYVGLIIYLYKGQSEFMFNGKDFRTGDIIIKESDGIFATTPKRRRREKYTHGRLFYSTFGCWKRKKLSFVCGGFSYNNKQWKFNSGTLNTMNPVNNDDTYHNTNRKLSDFEKNIIQRMKDYLYINHSWLSHPPKFRFTREYLEQLIHQTTVKSAVYKYGHLSHVHPQRQVYGTVVWFDYYRGYGFIECIGFKEDVLVHSSAIIDQPYDWCYLNRGEHVLFTVIKSYRGWQAEDVIRIK</sequence>
<dbReference type="AlphaFoldDB" id="A0A819L419"/>
<proteinExistence type="predicted"/>
<dbReference type="Gene3D" id="2.40.50.140">
    <property type="entry name" value="Nucleic acid-binding proteins"/>
    <property type="match status" value="1"/>
</dbReference>
<dbReference type="InterPro" id="IPR011129">
    <property type="entry name" value="CSD"/>
</dbReference>
<dbReference type="GO" id="GO:0003676">
    <property type="term" value="F:nucleic acid binding"/>
    <property type="evidence" value="ECO:0007669"/>
    <property type="project" value="InterPro"/>
</dbReference>
<reference evidence="3" key="1">
    <citation type="submission" date="2021-02" db="EMBL/GenBank/DDBJ databases">
        <authorList>
            <person name="Nowell W R."/>
        </authorList>
    </citation>
    <scope>NUCLEOTIDE SEQUENCE</scope>
</reference>
<evidence type="ECO:0000313" key="4">
    <source>
        <dbReference type="Proteomes" id="UP000663844"/>
    </source>
</evidence>
<gene>
    <name evidence="2" type="ORF">JYZ213_LOCUS6303</name>
    <name evidence="3" type="ORF">OXD698_LOCUS26929</name>
</gene>